<protein>
    <submittedName>
        <fullName evidence="3">Nicotinamidase-related amidase</fullName>
    </submittedName>
</protein>
<dbReference type="Gene3D" id="3.40.50.850">
    <property type="entry name" value="Isochorismatase-like"/>
    <property type="match status" value="1"/>
</dbReference>
<dbReference type="Proteomes" id="UP000199664">
    <property type="component" value="Unassembled WGS sequence"/>
</dbReference>
<dbReference type="InterPro" id="IPR050272">
    <property type="entry name" value="Isochorismatase-like_hydrls"/>
</dbReference>
<dbReference type="Pfam" id="PF00857">
    <property type="entry name" value="Isochorismatase"/>
    <property type="match status" value="1"/>
</dbReference>
<keyword evidence="4" id="KW-1185">Reference proteome</keyword>
<evidence type="ECO:0000313" key="3">
    <source>
        <dbReference type="EMBL" id="SEM55663.1"/>
    </source>
</evidence>
<dbReference type="SUPFAM" id="SSF52499">
    <property type="entry name" value="Isochorismatase-like hydrolases"/>
    <property type="match status" value="1"/>
</dbReference>
<sequence>MKALVIIDMQMEMQHRIDAGRDCVNSDAPDRIAMLSEAFRKRGQPVIHIRHSADDPASPFHADAAGHQPMPCAKAVEGEPIFLKRTSSGFASTDLEAYLRENGITDLLVTGGVAGYCVNSTVRAGADLGFNMTVVGDAVITFDLPGLSARTIFDVTMAHLESDFAKIVDSAAVLAAWNRAS</sequence>
<keyword evidence="1" id="KW-0378">Hydrolase</keyword>
<dbReference type="STRING" id="1036779.SAMN04515666_11430"/>
<dbReference type="InterPro" id="IPR036380">
    <property type="entry name" value="Isochorismatase-like_sf"/>
</dbReference>
<dbReference type="AlphaFoldDB" id="A0A1H7ZBN3"/>
<organism evidence="3 4">
    <name type="scientific">Bosea lupini</name>
    <dbReference type="NCBI Taxonomy" id="1036779"/>
    <lineage>
        <taxon>Bacteria</taxon>
        <taxon>Pseudomonadati</taxon>
        <taxon>Pseudomonadota</taxon>
        <taxon>Alphaproteobacteria</taxon>
        <taxon>Hyphomicrobiales</taxon>
        <taxon>Boseaceae</taxon>
        <taxon>Bosea</taxon>
    </lineage>
</organism>
<dbReference type="InterPro" id="IPR000868">
    <property type="entry name" value="Isochorismatase-like_dom"/>
</dbReference>
<gene>
    <name evidence="3" type="ORF">SAMN04515666_11430</name>
</gene>
<accession>A0A1H7ZBN3</accession>
<reference evidence="4" key="1">
    <citation type="submission" date="2016-10" db="EMBL/GenBank/DDBJ databases">
        <authorList>
            <person name="Varghese N."/>
            <person name="Submissions S."/>
        </authorList>
    </citation>
    <scope>NUCLEOTIDE SEQUENCE [LARGE SCALE GENOMIC DNA]</scope>
    <source>
        <strain evidence="4">LMG 26383,CCUG 61248,R- 45681</strain>
    </source>
</reference>
<dbReference type="OrthoDB" id="9794942at2"/>
<dbReference type="GO" id="GO:0016787">
    <property type="term" value="F:hydrolase activity"/>
    <property type="evidence" value="ECO:0007669"/>
    <property type="project" value="UniProtKB-KW"/>
</dbReference>
<feature type="domain" description="Isochorismatase-like" evidence="2">
    <location>
        <begin position="3"/>
        <end position="143"/>
    </location>
</feature>
<dbReference type="RefSeq" id="WP_091842378.1">
    <property type="nucleotide sequence ID" value="NZ_FOAN01000014.1"/>
</dbReference>
<dbReference type="EMBL" id="FOAN01000014">
    <property type="protein sequence ID" value="SEM55663.1"/>
    <property type="molecule type" value="Genomic_DNA"/>
</dbReference>
<proteinExistence type="predicted"/>
<evidence type="ECO:0000259" key="2">
    <source>
        <dbReference type="Pfam" id="PF00857"/>
    </source>
</evidence>
<evidence type="ECO:0000256" key="1">
    <source>
        <dbReference type="ARBA" id="ARBA00022801"/>
    </source>
</evidence>
<evidence type="ECO:0000313" key="4">
    <source>
        <dbReference type="Proteomes" id="UP000199664"/>
    </source>
</evidence>
<name>A0A1H7ZBN3_9HYPH</name>
<dbReference type="PANTHER" id="PTHR43540:SF1">
    <property type="entry name" value="ISOCHORISMATASE HYDROLASE"/>
    <property type="match status" value="1"/>
</dbReference>
<dbReference type="PANTHER" id="PTHR43540">
    <property type="entry name" value="PEROXYUREIDOACRYLATE/UREIDOACRYLATE AMIDOHYDROLASE-RELATED"/>
    <property type="match status" value="1"/>
</dbReference>